<dbReference type="InterPro" id="IPR002921">
    <property type="entry name" value="Fungal_lipase-type"/>
</dbReference>
<dbReference type="AlphaFoldDB" id="A0AAW2CV10"/>
<comment type="function">
    <text evidence="5">Acylhydrolase that catalyzes the hydrolysis of phospholipids at the sn-1 position.</text>
</comment>
<evidence type="ECO:0000256" key="6">
    <source>
        <dbReference type="SAM" id="MobiDB-lite"/>
    </source>
</evidence>
<feature type="compositionally biased region" description="Low complexity" evidence="6">
    <location>
        <begin position="242"/>
        <end position="255"/>
    </location>
</feature>
<reference evidence="8 9" key="1">
    <citation type="submission" date="2024-01" db="EMBL/GenBank/DDBJ databases">
        <title>A telomere-to-telomere, gap-free genome of sweet tea (Lithocarpus litseifolius).</title>
        <authorList>
            <person name="Zhou J."/>
        </authorList>
    </citation>
    <scope>NUCLEOTIDE SEQUENCE [LARGE SCALE GENOMIC DNA]</scope>
    <source>
        <strain evidence="8">Zhou-2022a</strain>
        <tissue evidence="8">Leaf</tissue>
    </source>
</reference>
<sequence>MFITTHSLSTNTMRCLFTIHQIPNNFLHPMEMGNNSTKQTHSHFHKLSLHRPNHNQNHNSAPIVTMSNNNYAATETDPEAEEPTWPELLGSNNWEGLLDPLNLSLRKLVLRCGDLIQCTYDAFNNDENSKYCGSCRYGKASFFNKVMFEAASDYQVVSFLYATARVGHREAFFFHSQSRESWDRESNWIGYIAVTTDEASSALGRREIYVAWRGTTRNYEWIDVLGADLESAQSLMHPQHVSAAKDGNDGDASSSDSDDDNEKVPKVMRGWLTIYTSDDPKSPFTKTSARVQLLTKIKGLIKQYQDEKVSVTLVGHSLGASLSVLSAFDLVENGVSDIPVSAIVFGCPQVGNRAFNQRFKSYPNLNVLHVRNTIDLIPHYPGHLLGFVDTGIELLIDTRKSPNLKDSKHPGDWHNLQAMLHVVAGWNGKEKEFELKVKRSLALVNKSCEFLKDECLVPGSWWIEKNKGMVRDEKGDWVLAPPGDEDLPVPEEY</sequence>
<dbReference type="CDD" id="cd00519">
    <property type="entry name" value="Lipase_3"/>
    <property type="match status" value="1"/>
</dbReference>
<evidence type="ECO:0000313" key="9">
    <source>
        <dbReference type="Proteomes" id="UP001459277"/>
    </source>
</evidence>
<dbReference type="Proteomes" id="UP001459277">
    <property type="component" value="Unassembled WGS sequence"/>
</dbReference>
<dbReference type="InterPro" id="IPR033556">
    <property type="entry name" value="PLA"/>
</dbReference>
<dbReference type="InterPro" id="IPR029058">
    <property type="entry name" value="AB_hydrolase_fold"/>
</dbReference>
<dbReference type="EMBL" id="JAZDWU010000005">
    <property type="protein sequence ID" value="KAL0002130.1"/>
    <property type="molecule type" value="Genomic_DNA"/>
</dbReference>
<dbReference type="EC" id="3.1.1.-" evidence="5"/>
<keyword evidence="3 5" id="KW-0442">Lipid degradation</keyword>
<feature type="domain" description="Fungal lipase-type" evidence="7">
    <location>
        <begin position="209"/>
        <end position="382"/>
    </location>
</feature>
<dbReference type="PANTHER" id="PTHR31828:SF10">
    <property type="entry name" value="PHOSPHOLIPASE A1-IIDELTA"/>
    <property type="match status" value="1"/>
</dbReference>
<dbReference type="GO" id="GO:0005737">
    <property type="term" value="C:cytoplasm"/>
    <property type="evidence" value="ECO:0007669"/>
    <property type="project" value="UniProtKB-ARBA"/>
</dbReference>
<evidence type="ECO:0000313" key="8">
    <source>
        <dbReference type="EMBL" id="KAL0002130.1"/>
    </source>
</evidence>
<evidence type="ECO:0000256" key="3">
    <source>
        <dbReference type="ARBA" id="ARBA00022963"/>
    </source>
</evidence>
<evidence type="ECO:0000256" key="4">
    <source>
        <dbReference type="ARBA" id="ARBA00023098"/>
    </source>
</evidence>
<proteinExistence type="inferred from homology"/>
<feature type="region of interest" description="Disordered" evidence="6">
    <location>
        <begin position="239"/>
        <end position="263"/>
    </location>
</feature>
<evidence type="ECO:0000256" key="1">
    <source>
        <dbReference type="ARBA" id="ARBA00010701"/>
    </source>
</evidence>
<evidence type="ECO:0000256" key="5">
    <source>
        <dbReference type="RuleBase" id="RU367093"/>
    </source>
</evidence>
<keyword evidence="9" id="KW-1185">Reference proteome</keyword>
<keyword evidence="4 5" id="KW-0443">Lipid metabolism</keyword>
<accession>A0AAW2CV10</accession>
<dbReference type="SUPFAM" id="SSF53474">
    <property type="entry name" value="alpha/beta-Hydrolases"/>
    <property type="match status" value="1"/>
</dbReference>
<comment type="caution">
    <text evidence="8">The sequence shown here is derived from an EMBL/GenBank/DDBJ whole genome shotgun (WGS) entry which is preliminary data.</text>
</comment>
<evidence type="ECO:0000256" key="2">
    <source>
        <dbReference type="ARBA" id="ARBA00022801"/>
    </source>
</evidence>
<dbReference type="FunFam" id="3.40.50.1820:FF:000065">
    <property type="entry name" value="Phospholipase A1-II 3"/>
    <property type="match status" value="1"/>
</dbReference>
<name>A0AAW2CV10_9ROSI</name>
<dbReference type="Gene3D" id="3.40.50.1820">
    <property type="entry name" value="alpha/beta hydrolase"/>
    <property type="match status" value="1"/>
</dbReference>
<evidence type="ECO:0000259" key="7">
    <source>
        <dbReference type="Pfam" id="PF01764"/>
    </source>
</evidence>
<gene>
    <name evidence="8" type="ORF">SO802_015911</name>
</gene>
<comment type="similarity">
    <text evidence="1 5">Belongs to the AB hydrolase superfamily. Lipase family.</text>
</comment>
<dbReference type="PANTHER" id="PTHR31828">
    <property type="entry name" value="PHOSPHOLIPASE A1-IIGAMMA"/>
    <property type="match status" value="1"/>
</dbReference>
<dbReference type="GO" id="GO:0016042">
    <property type="term" value="P:lipid catabolic process"/>
    <property type="evidence" value="ECO:0007669"/>
    <property type="project" value="UniProtKB-UniRule"/>
</dbReference>
<dbReference type="Pfam" id="PF01764">
    <property type="entry name" value="Lipase_3"/>
    <property type="match status" value="1"/>
</dbReference>
<organism evidence="8 9">
    <name type="scientific">Lithocarpus litseifolius</name>
    <dbReference type="NCBI Taxonomy" id="425828"/>
    <lineage>
        <taxon>Eukaryota</taxon>
        <taxon>Viridiplantae</taxon>
        <taxon>Streptophyta</taxon>
        <taxon>Embryophyta</taxon>
        <taxon>Tracheophyta</taxon>
        <taxon>Spermatophyta</taxon>
        <taxon>Magnoliopsida</taxon>
        <taxon>eudicotyledons</taxon>
        <taxon>Gunneridae</taxon>
        <taxon>Pentapetalae</taxon>
        <taxon>rosids</taxon>
        <taxon>fabids</taxon>
        <taxon>Fagales</taxon>
        <taxon>Fagaceae</taxon>
        <taxon>Lithocarpus</taxon>
    </lineage>
</organism>
<dbReference type="GO" id="GO:0008970">
    <property type="term" value="F:phospholipase A1 activity"/>
    <property type="evidence" value="ECO:0007669"/>
    <property type="project" value="UniProtKB-UniRule"/>
</dbReference>
<keyword evidence="2 5" id="KW-0378">Hydrolase</keyword>
<protein>
    <recommendedName>
        <fullName evidence="5">Phospholipase A1</fullName>
        <ecNumber evidence="5">3.1.1.-</ecNumber>
    </recommendedName>
</protein>